<gene>
    <name evidence="3" type="primary">xdhC</name>
    <name evidence="3" type="ORF">ON753_20090</name>
</gene>
<name>A0ABT3R6B7_9HYPH</name>
<dbReference type="Proteomes" id="UP001300261">
    <property type="component" value="Unassembled WGS sequence"/>
</dbReference>
<dbReference type="InterPro" id="IPR014308">
    <property type="entry name" value="Xanthine_DH_XdhC"/>
</dbReference>
<dbReference type="RefSeq" id="WP_265964820.1">
    <property type="nucleotide sequence ID" value="NZ_JAPEVI010000003.1"/>
</dbReference>
<protein>
    <submittedName>
        <fullName evidence="3">Xanthine dehydrogenase accessory protein XdhC</fullName>
    </submittedName>
</protein>
<evidence type="ECO:0000313" key="4">
    <source>
        <dbReference type="Proteomes" id="UP001300261"/>
    </source>
</evidence>
<evidence type="ECO:0000313" key="3">
    <source>
        <dbReference type="EMBL" id="MCX2724645.1"/>
    </source>
</evidence>
<evidence type="ECO:0000259" key="2">
    <source>
        <dbReference type="Pfam" id="PF13478"/>
    </source>
</evidence>
<evidence type="ECO:0000259" key="1">
    <source>
        <dbReference type="Pfam" id="PF02625"/>
    </source>
</evidence>
<reference evidence="3 4" key="1">
    <citation type="journal article" date="2016" name="Int. J. Syst. Evol. Microbiol.">
        <title>Labrenzia salina sp. nov., isolated from the rhizosphere of the halophyte Arthrocnemum macrostachyum.</title>
        <authorList>
            <person name="Camacho M."/>
            <person name="Redondo-Gomez S."/>
            <person name="Rodriguez-Llorente I."/>
            <person name="Rohde M."/>
            <person name="Sproer C."/>
            <person name="Schumann P."/>
            <person name="Klenk H.P."/>
            <person name="Montero-Calasanz M.D.C."/>
        </authorList>
    </citation>
    <scope>NUCLEOTIDE SEQUENCE [LARGE SCALE GENOMIC DNA]</scope>
    <source>
        <strain evidence="3 4">DSM 29163</strain>
    </source>
</reference>
<feature type="domain" description="XdhC- CoxI" evidence="1">
    <location>
        <begin position="14"/>
        <end position="69"/>
    </location>
</feature>
<accession>A0ABT3R6B7</accession>
<dbReference type="PANTHER" id="PTHR30388">
    <property type="entry name" value="ALDEHYDE OXIDOREDUCTASE MOLYBDENUM COFACTOR ASSEMBLY PROTEIN"/>
    <property type="match status" value="1"/>
</dbReference>
<proteinExistence type="predicted"/>
<dbReference type="InterPro" id="IPR027051">
    <property type="entry name" value="XdhC_Rossmann_dom"/>
</dbReference>
<dbReference type="EMBL" id="JAPEVI010000003">
    <property type="protein sequence ID" value="MCX2724645.1"/>
    <property type="molecule type" value="Genomic_DNA"/>
</dbReference>
<dbReference type="Pfam" id="PF02625">
    <property type="entry name" value="XdhC_CoxI"/>
    <property type="match status" value="1"/>
</dbReference>
<sequence length="284" mass="30210">MSALLTHAADFFDTGNPAIRVALTRVRGSSPRGVGTEMFVTASGLLGTIGGGRLEHIAIDEARTLLAEGMLSRWLDLPLGPEIGQCCGGRVELHLTRMSRKDRRDALDRFKDAEEQQPHVYIMGAGHVGRALANLMQHAPVHCVLVDMREGELAQSTAAVDKRRSAIPEVDIYKAPPGSAFVVATHDHGLDFLLASAALEIGHAAYVGMIGSATKRARLRSWCESHCDGLSIDGLTCPIGATASRDKRPEIIAAFVAAEVLTALTTGSRASSGNREAVLLEAAQ</sequence>
<dbReference type="Pfam" id="PF13478">
    <property type="entry name" value="XdhC_C"/>
    <property type="match status" value="1"/>
</dbReference>
<dbReference type="NCBIfam" id="TIGR02964">
    <property type="entry name" value="xanthine_xdhC"/>
    <property type="match status" value="1"/>
</dbReference>
<comment type="caution">
    <text evidence="3">The sequence shown here is derived from an EMBL/GenBank/DDBJ whole genome shotgun (WGS) entry which is preliminary data.</text>
</comment>
<dbReference type="SUPFAM" id="SSF51735">
    <property type="entry name" value="NAD(P)-binding Rossmann-fold domains"/>
    <property type="match status" value="1"/>
</dbReference>
<feature type="domain" description="XdhC Rossmann" evidence="2">
    <location>
        <begin position="120"/>
        <end position="260"/>
    </location>
</feature>
<dbReference type="Gene3D" id="3.40.50.720">
    <property type="entry name" value="NAD(P)-binding Rossmann-like Domain"/>
    <property type="match status" value="1"/>
</dbReference>
<dbReference type="InterPro" id="IPR052698">
    <property type="entry name" value="MoCofactor_Util/Proc"/>
</dbReference>
<keyword evidence="4" id="KW-1185">Reference proteome</keyword>
<dbReference type="PANTHER" id="PTHR30388:SF6">
    <property type="entry name" value="XANTHINE DEHYDROGENASE SUBUNIT A-RELATED"/>
    <property type="match status" value="1"/>
</dbReference>
<organism evidence="3 4">
    <name type="scientific">Roseibium salinum</name>
    <dbReference type="NCBI Taxonomy" id="1604349"/>
    <lineage>
        <taxon>Bacteria</taxon>
        <taxon>Pseudomonadati</taxon>
        <taxon>Pseudomonadota</taxon>
        <taxon>Alphaproteobacteria</taxon>
        <taxon>Hyphomicrobiales</taxon>
        <taxon>Stappiaceae</taxon>
        <taxon>Roseibium</taxon>
    </lineage>
</organism>
<dbReference type="InterPro" id="IPR003777">
    <property type="entry name" value="XdhC_CoxI"/>
</dbReference>
<dbReference type="InterPro" id="IPR036291">
    <property type="entry name" value="NAD(P)-bd_dom_sf"/>
</dbReference>